<sequence>MAYPLFRAAFVAVASCLSRMQDGDTVGDPPVVKPGHVAAPDHPARTNRNSFRSVTNPNSKPPRRNGIRKTKAQKKKAVSPRIEREVLPELMDEDARRAIWEPMSLVTKKDAEADDMKEQYRQHYAIFEEWRSDPELRSFCDPEAIAKEHKKLKEILDDMELHDLNNPREVRLADCW</sequence>
<proteinExistence type="predicted"/>
<dbReference type="GeneID" id="54582221"/>
<dbReference type="AlphaFoldDB" id="A0A6A6IJX6"/>
<reference evidence="2" key="1">
    <citation type="journal article" date="2020" name="Stud. Mycol.">
        <title>101 Dothideomycetes genomes: a test case for predicting lifestyles and emergence of pathogens.</title>
        <authorList>
            <person name="Haridas S."/>
            <person name="Albert R."/>
            <person name="Binder M."/>
            <person name="Bloem J."/>
            <person name="Labutti K."/>
            <person name="Salamov A."/>
            <person name="Andreopoulos B."/>
            <person name="Baker S."/>
            <person name="Barry K."/>
            <person name="Bills G."/>
            <person name="Bluhm B."/>
            <person name="Cannon C."/>
            <person name="Castanera R."/>
            <person name="Culley D."/>
            <person name="Daum C."/>
            <person name="Ezra D."/>
            <person name="Gonzalez J."/>
            <person name="Henrissat B."/>
            <person name="Kuo A."/>
            <person name="Liang C."/>
            <person name="Lipzen A."/>
            <person name="Lutzoni F."/>
            <person name="Magnuson J."/>
            <person name="Mondo S."/>
            <person name="Nolan M."/>
            <person name="Ohm R."/>
            <person name="Pangilinan J."/>
            <person name="Park H.-J."/>
            <person name="Ramirez L."/>
            <person name="Alfaro M."/>
            <person name="Sun H."/>
            <person name="Tritt A."/>
            <person name="Yoshinaga Y."/>
            <person name="Zwiers L.-H."/>
            <person name="Turgeon B."/>
            <person name="Goodwin S."/>
            <person name="Spatafora J."/>
            <person name="Crous P."/>
            <person name="Grigoriev I."/>
        </authorList>
    </citation>
    <scope>NUCLEOTIDE SEQUENCE</scope>
    <source>
        <strain evidence="2">CBS 122368</strain>
    </source>
</reference>
<organism evidence="2 3">
    <name type="scientific">Trematosphaeria pertusa</name>
    <dbReference type="NCBI Taxonomy" id="390896"/>
    <lineage>
        <taxon>Eukaryota</taxon>
        <taxon>Fungi</taxon>
        <taxon>Dikarya</taxon>
        <taxon>Ascomycota</taxon>
        <taxon>Pezizomycotina</taxon>
        <taxon>Dothideomycetes</taxon>
        <taxon>Pleosporomycetidae</taxon>
        <taxon>Pleosporales</taxon>
        <taxon>Massarineae</taxon>
        <taxon>Trematosphaeriaceae</taxon>
        <taxon>Trematosphaeria</taxon>
    </lineage>
</organism>
<dbReference type="EMBL" id="ML987194">
    <property type="protein sequence ID" value="KAF2250368.1"/>
    <property type="molecule type" value="Genomic_DNA"/>
</dbReference>
<evidence type="ECO:0000256" key="1">
    <source>
        <dbReference type="SAM" id="MobiDB-lite"/>
    </source>
</evidence>
<dbReference type="OrthoDB" id="10614414at2759"/>
<protein>
    <submittedName>
        <fullName evidence="2">Uncharacterized protein</fullName>
    </submittedName>
</protein>
<dbReference type="Proteomes" id="UP000800094">
    <property type="component" value="Unassembled WGS sequence"/>
</dbReference>
<keyword evidence="3" id="KW-1185">Reference proteome</keyword>
<accession>A0A6A6IJX6</accession>
<evidence type="ECO:0000313" key="2">
    <source>
        <dbReference type="EMBL" id="KAF2250368.1"/>
    </source>
</evidence>
<feature type="compositionally biased region" description="Basic residues" evidence="1">
    <location>
        <begin position="61"/>
        <end position="78"/>
    </location>
</feature>
<name>A0A6A6IJX6_9PLEO</name>
<feature type="compositionally biased region" description="Polar residues" evidence="1">
    <location>
        <begin position="46"/>
        <end position="58"/>
    </location>
</feature>
<feature type="region of interest" description="Disordered" evidence="1">
    <location>
        <begin position="26"/>
        <end position="81"/>
    </location>
</feature>
<gene>
    <name evidence="2" type="ORF">BU26DRAFT_518758</name>
</gene>
<dbReference type="RefSeq" id="XP_033685372.1">
    <property type="nucleotide sequence ID" value="XM_033828891.1"/>
</dbReference>
<evidence type="ECO:0000313" key="3">
    <source>
        <dbReference type="Proteomes" id="UP000800094"/>
    </source>
</evidence>